<evidence type="ECO:0000256" key="4">
    <source>
        <dbReference type="ARBA" id="ARBA00022807"/>
    </source>
</evidence>
<feature type="domain" description="NlpC/P60" evidence="5">
    <location>
        <begin position="8"/>
        <end position="134"/>
    </location>
</feature>
<evidence type="ECO:0000256" key="1">
    <source>
        <dbReference type="ARBA" id="ARBA00007074"/>
    </source>
</evidence>
<evidence type="ECO:0000259" key="5">
    <source>
        <dbReference type="PROSITE" id="PS51935"/>
    </source>
</evidence>
<gene>
    <name evidence="6" type="ORF">TM448A00264_0020</name>
    <name evidence="7" type="ORF">TM448B00655_0010</name>
</gene>
<dbReference type="Pfam" id="PF00877">
    <property type="entry name" value="NLPC_P60"/>
    <property type="match status" value="1"/>
</dbReference>
<keyword evidence="2" id="KW-0645">Protease</keyword>
<keyword evidence="4" id="KW-0788">Thiol protease</keyword>
<dbReference type="AlphaFoldDB" id="A0A6H1ZDV8"/>
<dbReference type="InterPro" id="IPR000064">
    <property type="entry name" value="NLP_P60_dom"/>
</dbReference>
<dbReference type="EMBL" id="MT143994">
    <property type="protein sequence ID" value="QJA45642.1"/>
    <property type="molecule type" value="Genomic_DNA"/>
</dbReference>
<dbReference type="InterPro" id="IPR038765">
    <property type="entry name" value="Papain-like_cys_pep_sf"/>
</dbReference>
<protein>
    <submittedName>
        <fullName evidence="6">Putative cell wall hydrolase</fullName>
    </submittedName>
</protein>
<organism evidence="6">
    <name type="scientific">viral metagenome</name>
    <dbReference type="NCBI Taxonomy" id="1070528"/>
    <lineage>
        <taxon>unclassified sequences</taxon>
        <taxon>metagenomes</taxon>
        <taxon>organismal metagenomes</taxon>
    </lineage>
</organism>
<name>A0A6H1ZDV8_9ZZZZ</name>
<accession>A0A6H1ZDV8</accession>
<reference evidence="6" key="1">
    <citation type="submission" date="2020-03" db="EMBL/GenBank/DDBJ databases">
        <title>The deep terrestrial virosphere.</title>
        <authorList>
            <person name="Holmfeldt K."/>
            <person name="Nilsson E."/>
            <person name="Simone D."/>
            <person name="Lopez-Fernandez M."/>
            <person name="Wu X."/>
            <person name="de Brujin I."/>
            <person name="Lundin D."/>
            <person name="Andersson A."/>
            <person name="Bertilsson S."/>
            <person name="Dopson M."/>
        </authorList>
    </citation>
    <scope>NUCLEOTIDE SEQUENCE</scope>
    <source>
        <strain evidence="6">TM448A00264</strain>
        <strain evidence="7">TM448B00655</strain>
    </source>
</reference>
<dbReference type="PROSITE" id="PS51935">
    <property type="entry name" value="NLPC_P60"/>
    <property type="match status" value="1"/>
</dbReference>
<keyword evidence="3 6" id="KW-0378">Hydrolase</keyword>
<dbReference type="EMBL" id="MT144643">
    <property type="protein sequence ID" value="QJH96207.1"/>
    <property type="molecule type" value="Genomic_DNA"/>
</dbReference>
<sequence length="147" mass="16265">MLGWEKLDPLRELFLRTLWAYLGTPYIWGGDDPSGFDCSGLVIEGLKTIGRVPREFDTTADGLYRKFLPGAGAWPTPSDLAFRVASGRAVHVEAVAMLENETAYTIGASGGGSRTNTPADAWKQNAYVRVRPLEWRAHHDWVICSLI</sequence>
<evidence type="ECO:0000256" key="3">
    <source>
        <dbReference type="ARBA" id="ARBA00022801"/>
    </source>
</evidence>
<evidence type="ECO:0000313" key="6">
    <source>
        <dbReference type="EMBL" id="QJA45642.1"/>
    </source>
</evidence>
<dbReference type="SUPFAM" id="SSF54001">
    <property type="entry name" value="Cysteine proteinases"/>
    <property type="match status" value="1"/>
</dbReference>
<dbReference type="Gene3D" id="3.90.1720.10">
    <property type="entry name" value="endopeptidase domain like (from Nostoc punctiforme)"/>
    <property type="match status" value="1"/>
</dbReference>
<proteinExistence type="inferred from homology"/>
<dbReference type="GO" id="GO:0008234">
    <property type="term" value="F:cysteine-type peptidase activity"/>
    <property type="evidence" value="ECO:0007669"/>
    <property type="project" value="UniProtKB-KW"/>
</dbReference>
<comment type="similarity">
    <text evidence="1">Belongs to the peptidase C40 family.</text>
</comment>
<evidence type="ECO:0000256" key="2">
    <source>
        <dbReference type="ARBA" id="ARBA00022670"/>
    </source>
</evidence>
<dbReference type="GO" id="GO:0006508">
    <property type="term" value="P:proteolysis"/>
    <property type="evidence" value="ECO:0007669"/>
    <property type="project" value="UniProtKB-KW"/>
</dbReference>
<evidence type="ECO:0000313" key="7">
    <source>
        <dbReference type="EMBL" id="QJH96207.1"/>
    </source>
</evidence>